<evidence type="ECO:0000256" key="4">
    <source>
        <dbReference type="ARBA" id="ARBA00022723"/>
    </source>
</evidence>
<dbReference type="InterPro" id="IPR002495">
    <property type="entry name" value="Glyco_trans_8"/>
</dbReference>
<dbReference type="GO" id="GO:0005794">
    <property type="term" value="C:Golgi apparatus"/>
    <property type="evidence" value="ECO:0007669"/>
    <property type="project" value="TreeGrafter"/>
</dbReference>
<gene>
    <name evidence="6" type="ORF">GSLYS_00008956001</name>
</gene>
<dbReference type="GO" id="GO:0046872">
    <property type="term" value="F:metal ion binding"/>
    <property type="evidence" value="ECO:0007669"/>
    <property type="project" value="UniProtKB-KW"/>
</dbReference>
<evidence type="ECO:0000256" key="1">
    <source>
        <dbReference type="ARBA" id="ARBA00006351"/>
    </source>
</evidence>
<evidence type="ECO:0000256" key="5">
    <source>
        <dbReference type="SAM" id="Phobius"/>
    </source>
</evidence>
<sequence length="375" mass="42804">MIFEMGILSARKGKKLGILLAVFWIGTLCYIWLPDHIPDFLSSKTKSEKSAKLPKLNLMLHAGVSSNTSQLSNVDSNETVHVCISSDQRTLGGMVTLINSIVSNTKSRVKFHLVVDEESADRVSIWLRKSKLADIDFQVKVFPLNWVDGKIKIRGGRKELGSPLNYARYYLPRLFPQLKERIVFIDDDCIVQGDIKELYETPIKEGHWAAFSEDCGGINKRLTRLSNVYAEFLDFKNEHVQKLALKPTACSFNTGVFVSDLSVWQKNNITTQLEYWMELNTKEEVYGNERGGGGSQPPMMIVFYNKYSPIDLMWHVRQLGATAGSSYSKSFIQKAKLLHWNGPLKPWNRIAQHSYAWDKYFVPEPSAQFKVLRRT</sequence>
<evidence type="ECO:0000256" key="2">
    <source>
        <dbReference type="ARBA" id="ARBA00022676"/>
    </source>
</evidence>
<feature type="transmembrane region" description="Helical" evidence="5">
    <location>
        <begin position="16"/>
        <end position="33"/>
    </location>
</feature>
<dbReference type="Proteomes" id="UP001497497">
    <property type="component" value="Unassembled WGS sequence"/>
</dbReference>
<accession>A0AAV2HS96</accession>
<reference evidence="6 7" key="1">
    <citation type="submission" date="2024-04" db="EMBL/GenBank/DDBJ databases">
        <authorList>
            <consortium name="Genoscope - CEA"/>
            <person name="William W."/>
        </authorList>
    </citation>
    <scope>NUCLEOTIDE SEQUENCE [LARGE SCALE GENOMIC DNA]</scope>
</reference>
<dbReference type="AlphaFoldDB" id="A0AAV2HS96"/>
<comment type="similarity">
    <text evidence="1">Belongs to the glycosyltransferase 8 family.</text>
</comment>
<keyword evidence="3" id="KW-0808">Transferase</keyword>
<evidence type="ECO:0008006" key="8">
    <source>
        <dbReference type="Google" id="ProtNLM"/>
    </source>
</evidence>
<dbReference type="PANTHER" id="PTHR13778">
    <property type="entry name" value="GLYCOSYLTRANSFERASE 8 DOMAIN-CONTAINING PROTEIN"/>
    <property type="match status" value="1"/>
</dbReference>
<protein>
    <recommendedName>
        <fullName evidence="8">Glycosyltransferase 8 domain-containing protein 1</fullName>
    </recommendedName>
</protein>
<dbReference type="PANTHER" id="PTHR13778:SF47">
    <property type="entry name" value="LIPOPOLYSACCHARIDE 1,3-GALACTOSYLTRANSFERASE"/>
    <property type="match status" value="1"/>
</dbReference>
<keyword evidence="2" id="KW-0328">Glycosyltransferase</keyword>
<keyword evidence="7" id="KW-1185">Reference proteome</keyword>
<keyword evidence="4" id="KW-0479">Metal-binding</keyword>
<evidence type="ECO:0000256" key="3">
    <source>
        <dbReference type="ARBA" id="ARBA00022679"/>
    </source>
</evidence>
<dbReference type="Pfam" id="PF01501">
    <property type="entry name" value="Glyco_transf_8"/>
    <property type="match status" value="1"/>
</dbReference>
<dbReference type="EMBL" id="CAXITT010000188">
    <property type="protein sequence ID" value="CAL1534996.1"/>
    <property type="molecule type" value="Genomic_DNA"/>
</dbReference>
<keyword evidence="5" id="KW-0812">Transmembrane</keyword>
<dbReference type="GO" id="GO:0016757">
    <property type="term" value="F:glycosyltransferase activity"/>
    <property type="evidence" value="ECO:0007669"/>
    <property type="project" value="UniProtKB-KW"/>
</dbReference>
<comment type="caution">
    <text evidence="6">The sequence shown here is derived from an EMBL/GenBank/DDBJ whole genome shotgun (WGS) entry which is preliminary data.</text>
</comment>
<dbReference type="InterPro" id="IPR029044">
    <property type="entry name" value="Nucleotide-diphossugar_trans"/>
</dbReference>
<dbReference type="InterPro" id="IPR050748">
    <property type="entry name" value="Glycosyltrans_8_dom-fam"/>
</dbReference>
<dbReference type="Gene3D" id="3.90.550.10">
    <property type="entry name" value="Spore Coat Polysaccharide Biosynthesis Protein SpsA, Chain A"/>
    <property type="match status" value="1"/>
</dbReference>
<evidence type="ECO:0000313" key="6">
    <source>
        <dbReference type="EMBL" id="CAL1534996.1"/>
    </source>
</evidence>
<proteinExistence type="inferred from homology"/>
<keyword evidence="5" id="KW-0472">Membrane</keyword>
<evidence type="ECO:0000313" key="7">
    <source>
        <dbReference type="Proteomes" id="UP001497497"/>
    </source>
</evidence>
<organism evidence="6 7">
    <name type="scientific">Lymnaea stagnalis</name>
    <name type="common">Great pond snail</name>
    <name type="synonym">Helix stagnalis</name>
    <dbReference type="NCBI Taxonomy" id="6523"/>
    <lineage>
        <taxon>Eukaryota</taxon>
        <taxon>Metazoa</taxon>
        <taxon>Spiralia</taxon>
        <taxon>Lophotrochozoa</taxon>
        <taxon>Mollusca</taxon>
        <taxon>Gastropoda</taxon>
        <taxon>Heterobranchia</taxon>
        <taxon>Euthyneura</taxon>
        <taxon>Panpulmonata</taxon>
        <taxon>Hygrophila</taxon>
        <taxon>Lymnaeoidea</taxon>
        <taxon>Lymnaeidae</taxon>
        <taxon>Lymnaea</taxon>
    </lineage>
</organism>
<keyword evidence="5" id="KW-1133">Transmembrane helix</keyword>
<name>A0AAV2HS96_LYMST</name>
<dbReference type="SUPFAM" id="SSF53448">
    <property type="entry name" value="Nucleotide-diphospho-sugar transferases"/>
    <property type="match status" value="1"/>
</dbReference>